<dbReference type="GO" id="GO:0003677">
    <property type="term" value="F:DNA binding"/>
    <property type="evidence" value="ECO:0007669"/>
    <property type="project" value="UniProtKB-KW"/>
</dbReference>
<dbReference type="InterPro" id="IPR018356">
    <property type="entry name" value="Tscrpt_reg_HTH_DeoR_CS"/>
</dbReference>
<evidence type="ECO:0000313" key="5">
    <source>
        <dbReference type="EMBL" id="SCL71005.1"/>
    </source>
</evidence>
<reference evidence="6" key="1">
    <citation type="submission" date="2016-06" db="EMBL/GenBank/DDBJ databases">
        <authorList>
            <person name="Varghese N."/>
            <person name="Submissions Spin"/>
        </authorList>
    </citation>
    <scope>NUCLEOTIDE SEQUENCE [LARGE SCALE GENOMIC DNA]</scope>
    <source>
        <strain evidence="6">DSM 43903</strain>
    </source>
</reference>
<dbReference type="InterPro" id="IPR036388">
    <property type="entry name" value="WH-like_DNA-bd_sf"/>
</dbReference>
<evidence type="ECO:0000256" key="2">
    <source>
        <dbReference type="ARBA" id="ARBA00023125"/>
    </source>
</evidence>
<dbReference type="PROSITE" id="PS52050">
    <property type="entry name" value="WYL"/>
    <property type="match status" value="1"/>
</dbReference>
<keyword evidence="1" id="KW-0805">Transcription regulation</keyword>
<dbReference type="AlphaFoldDB" id="A0A1C6VXF5"/>
<dbReference type="InterPro" id="IPR036390">
    <property type="entry name" value="WH_DNA-bd_sf"/>
</dbReference>
<dbReference type="InterPro" id="IPR013196">
    <property type="entry name" value="HTH_11"/>
</dbReference>
<dbReference type="Pfam" id="PF08279">
    <property type="entry name" value="HTH_11"/>
    <property type="match status" value="1"/>
</dbReference>
<dbReference type="PROSITE" id="PS00894">
    <property type="entry name" value="HTH_DEOR_1"/>
    <property type="match status" value="1"/>
</dbReference>
<dbReference type="PANTHER" id="PTHR34580">
    <property type="match status" value="1"/>
</dbReference>
<dbReference type="PANTHER" id="PTHR34580:SF3">
    <property type="entry name" value="PROTEIN PAFB"/>
    <property type="match status" value="1"/>
</dbReference>
<proteinExistence type="predicted"/>
<name>A0A1C6VXF5_9ACTN</name>
<protein>
    <submittedName>
        <fullName evidence="5">Predicted DNA-binding transcriptional regulator YafY, contains an HTH and WYL domains</fullName>
    </submittedName>
</protein>
<organism evidence="5 6">
    <name type="scientific">Micromonospora citrea</name>
    <dbReference type="NCBI Taxonomy" id="47855"/>
    <lineage>
        <taxon>Bacteria</taxon>
        <taxon>Bacillati</taxon>
        <taxon>Actinomycetota</taxon>
        <taxon>Actinomycetes</taxon>
        <taxon>Micromonosporales</taxon>
        <taxon>Micromonosporaceae</taxon>
        <taxon>Micromonospora</taxon>
    </lineage>
</organism>
<keyword evidence="3" id="KW-0804">Transcription</keyword>
<dbReference type="RefSeq" id="WP_176737443.1">
    <property type="nucleotide sequence ID" value="NZ_FMHZ01000002.1"/>
</dbReference>
<keyword evidence="2 5" id="KW-0238">DNA-binding</keyword>
<dbReference type="STRING" id="47855.GA0070606_5581"/>
<feature type="domain" description="HTH deoR-type" evidence="4">
    <location>
        <begin position="5"/>
        <end position="70"/>
    </location>
</feature>
<dbReference type="Proteomes" id="UP000199001">
    <property type="component" value="Unassembled WGS sequence"/>
</dbReference>
<dbReference type="PROSITE" id="PS51000">
    <property type="entry name" value="HTH_DEOR_2"/>
    <property type="match status" value="1"/>
</dbReference>
<dbReference type="SUPFAM" id="SSF46785">
    <property type="entry name" value="Winged helix' DNA-binding domain"/>
    <property type="match status" value="1"/>
</dbReference>
<keyword evidence="6" id="KW-1185">Reference proteome</keyword>
<dbReference type="GO" id="GO:0003700">
    <property type="term" value="F:DNA-binding transcription factor activity"/>
    <property type="evidence" value="ECO:0007669"/>
    <property type="project" value="InterPro"/>
</dbReference>
<evidence type="ECO:0000256" key="1">
    <source>
        <dbReference type="ARBA" id="ARBA00023015"/>
    </source>
</evidence>
<dbReference type="Gene3D" id="1.10.10.10">
    <property type="entry name" value="Winged helix-like DNA-binding domain superfamily/Winged helix DNA-binding domain"/>
    <property type="match status" value="1"/>
</dbReference>
<dbReference type="Pfam" id="PF13280">
    <property type="entry name" value="WYL"/>
    <property type="match status" value="1"/>
</dbReference>
<dbReference type="InterPro" id="IPR001034">
    <property type="entry name" value="DeoR_HTH"/>
</dbReference>
<dbReference type="SMART" id="SM00420">
    <property type="entry name" value="HTH_DEOR"/>
    <property type="match status" value="1"/>
</dbReference>
<sequence>MDHDVAARALLLLTLLQTRSTWSAAELAERTGVSPRTLRRDLRRLAELGYEVVGRPGPGGHYRLAVGARVPPMVFDDDEVVALVVGLRMAEQGPAAEAAARALVKLRRVLPRRLAALATDVAAHSETVVLDEAPPEDALLGPLTAAAAADLGVRFTYTDRHGTTSRRRVDSVRCLFVRGRWNVLAYDHDRADWRVFRLDRMSDVTADGPTARRDPPADDLATWLRTDFGRSATGRG</sequence>
<accession>A0A1C6VXF5</accession>
<dbReference type="InterPro" id="IPR026881">
    <property type="entry name" value="WYL_dom"/>
</dbReference>
<gene>
    <name evidence="5" type="ORF">GA0070606_5581</name>
</gene>
<evidence type="ECO:0000259" key="4">
    <source>
        <dbReference type="PROSITE" id="PS51000"/>
    </source>
</evidence>
<evidence type="ECO:0000313" key="6">
    <source>
        <dbReference type="Proteomes" id="UP000199001"/>
    </source>
</evidence>
<dbReference type="EMBL" id="FMHZ01000002">
    <property type="protein sequence ID" value="SCL71005.1"/>
    <property type="molecule type" value="Genomic_DNA"/>
</dbReference>
<evidence type="ECO:0000256" key="3">
    <source>
        <dbReference type="ARBA" id="ARBA00023163"/>
    </source>
</evidence>
<dbReference type="InterPro" id="IPR051534">
    <property type="entry name" value="CBASS_pafABC_assoc_protein"/>
</dbReference>